<evidence type="ECO:0000313" key="8">
    <source>
        <dbReference type="EMBL" id="SHH47223.1"/>
    </source>
</evidence>
<evidence type="ECO:0000256" key="1">
    <source>
        <dbReference type="ARBA" id="ARBA00022448"/>
    </source>
</evidence>
<dbReference type="PROSITE" id="PS51095">
    <property type="entry name" value="PTS_EIIA_TYPE_3"/>
    <property type="match status" value="1"/>
</dbReference>
<dbReference type="CDD" id="cd00215">
    <property type="entry name" value="PTS_IIA_lac"/>
    <property type="match status" value="1"/>
</dbReference>
<keyword evidence="4" id="KW-0598">Phosphotransferase system</keyword>
<dbReference type="Pfam" id="PF02255">
    <property type="entry name" value="PTS_IIA"/>
    <property type="match status" value="1"/>
</dbReference>
<dbReference type="SUPFAM" id="SSF46973">
    <property type="entry name" value="Enzyme IIa from lactose specific PTS, IIa-lac"/>
    <property type="match status" value="1"/>
</dbReference>
<reference evidence="8 9" key="1">
    <citation type="submission" date="2016-11" db="EMBL/GenBank/DDBJ databases">
        <authorList>
            <person name="Jaros S."/>
            <person name="Januszkiewicz K."/>
            <person name="Wedrychowicz H."/>
        </authorList>
    </citation>
    <scope>NUCLEOTIDE SEQUENCE [LARGE SCALE GENOMIC DNA]</scope>
    <source>
        <strain evidence="8 9">DSM 13106</strain>
    </source>
</reference>
<feature type="active site" description="Tele-phosphohistidine intermediate" evidence="5">
    <location>
        <position position="78"/>
    </location>
</feature>
<evidence type="ECO:0000256" key="2">
    <source>
        <dbReference type="ARBA" id="ARBA00022597"/>
    </source>
</evidence>
<dbReference type="Gene3D" id="1.20.58.80">
    <property type="entry name" value="Phosphotransferase system, lactose/cellobiose-type IIA subunit"/>
    <property type="match status" value="1"/>
</dbReference>
<name>A0A1M5TA10_9FIRM</name>
<gene>
    <name evidence="8" type="ORF">SAMN02745180_00405</name>
</gene>
<dbReference type="EMBL" id="FQXR01000002">
    <property type="protein sequence ID" value="SHH47223.1"/>
    <property type="molecule type" value="Genomic_DNA"/>
</dbReference>
<keyword evidence="6" id="KW-0479">Metal-binding</keyword>
<keyword evidence="3" id="KW-0808">Transferase</keyword>
<dbReference type="GO" id="GO:0046872">
    <property type="term" value="F:metal ion binding"/>
    <property type="evidence" value="ECO:0007669"/>
    <property type="project" value="UniProtKB-KW"/>
</dbReference>
<evidence type="ECO:0000256" key="4">
    <source>
        <dbReference type="ARBA" id="ARBA00022683"/>
    </source>
</evidence>
<comment type="cofactor">
    <cofactor evidence="6">
        <name>Mg(2+)</name>
        <dbReference type="ChEBI" id="CHEBI:18420"/>
    </cofactor>
    <text evidence="6">Binds 1 Mg(2+) ion per trimer.</text>
</comment>
<protein>
    <submittedName>
        <fullName evidence="8">PTS system, cellobiose-specific IIA component</fullName>
    </submittedName>
</protein>
<feature type="binding site" evidence="6">
    <location>
        <position position="81"/>
    </location>
    <ligand>
        <name>Mg(2+)</name>
        <dbReference type="ChEBI" id="CHEBI:18420"/>
        <note>ligand shared between all trimeric partners</note>
    </ligand>
</feature>
<proteinExistence type="predicted"/>
<dbReference type="PANTHER" id="PTHR34382:SF7">
    <property type="entry name" value="PTS SYSTEM N,N'-DIACETYLCHITOBIOSE-SPECIFIC EIIA COMPONENT"/>
    <property type="match status" value="1"/>
</dbReference>
<keyword evidence="1" id="KW-0813">Transport</keyword>
<evidence type="ECO:0000256" key="6">
    <source>
        <dbReference type="PIRSR" id="PIRSR000699-2"/>
    </source>
</evidence>
<dbReference type="Proteomes" id="UP000184389">
    <property type="component" value="Unassembled WGS sequence"/>
</dbReference>
<sequence>MIDSEYEKMIVEIISSSGTARSHVFEALQEAKKYNFEKVDELLDMADSELNIAHRFQTDIIRQEIMGNNDSVSMLMVHAQDHLMTSMLARDLAEDIANLYREIYALKNNE</sequence>
<dbReference type="GO" id="GO:0016740">
    <property type="term" value="F:transferase activity"/>
    <property type="evidence" value="ECO:0007669"/>
    <property type="project" value="UniProtKB-KW"/>
</dbReference>
<organism evidence="8 9">
    <name type="scientific">Sporanaerobacter acetigenes DSM 13106</name>
    <dbReference type="NCBI Taxonomy" id="1123281"/>
    <lineage>
        <taxon>Bacteria</taxon>
        <taxon>Bacillati</taxon>
        <taxon>Bacillota</taxon>
        <taxon>Tissierellia</taxon>
        <taxon>Tissierellales</taxon>
        <taxon>Sporanaerobacteraceae</taxon>
        <taxon>Sporanaerobacter</taxon>
    </lineage>
</organism>
<dbReference type="InterPro" id="IPR036542">
    <property type="entry name" value="PTS_IIA_lac/cel_sf"/>
</dbReference>
<dbReference type="InterPro" id="IPR003188">
    <property type="entry name" value="PTS_IIA_lac/cel"/>
</dbReference>
<dbReference type="GO" id="GO:0009401">
    <property type="term" value="P:phosphoenolpyruvate-dependent sugar phosphotransferase system"/>
    <property type="evidence" value="ECO:0007669"/>
    <property type="project" value="UniProtKB-KW"/>
</dbReference>
<dbReference type="RefSeq" id="WP_072742859.1">
    <property type="nucleotide sequence ID" value="NZ_FQXR01000002.1"/>
</dbReference>
<dbReference type="PIRSF" id="PIRSF000699">
    <property type="entry name" value="PTS_IILac_III"/>
    <property type="match status" value="1"/>
</dbReference>
<keyword evidence="9" id="KW-1185">Reference proteome</keyword>
<evidence type="ECO:0000313" key="9">
    <source>
        <dbReference type="Proteomes" id="UP000184389"/>
    </source>
</evidence>
<evidence type="ECO:0000256" key="7">
    <source>
        <dbReference type="PROSITE-ProRule" id="PRU00418"/>
    </source>
</evidence>
<accession>A0A1M5TA10</accession>
<keyword evidence="6" id="KW-0460">Magnesium</keyword>
<dbReference type="PANTHER" id="PTHR34382">
    <property type="entry name" value="PTS SYSTEM N,N'-DIACETYLCHITOBIOSE-SPECIFIC EIIA COMPONENT"/>
    <property type="match status" value="1"/>
</dbReference>
<evidence type="ECO:0000256" key="3">
    <source>
        <dbReference type="ARBA" id="ARBA00022679"/>
    </source>
</evidence>
<dbReference type="AlphaFoldDB" id="A0A1M5TA10"/>
<dbReference type="STRING" id="1123281.SAMN02745180_00405"/>
<evidence type="ECO:0000256" key="5">
    <source>
        <dbReference type="PIRSR" id="PIRSR000699-1"/>
    </source>
</evidence>
<keyword evidence="2" id="KW-0762">Sugar transport</keyword>
<feature type="modified residue" description="Phosphohistidine; by HPr" evidence="7">
    <location>
        <position position="78"/>
    </location>
</feature>